<dbReference type="EMBL" id="QDKJ01000001">
    <property type="protein sequence ID" value="PWC15791.1"/>
    <property type="molecule type" value="Genomic_DNA"/>
</dbReference>
<name>A0A2U1U2A4_9GAMM</name>
<sequence length="410" mass="45517">MRPLEGVKVVDLTSFLAAPTVPRILGDWGADVIKIEPPAGDPGRTQASVFNMPYSDEENPAFDIANANKRFLCLNLKNDRAKSVAYKILATADVIVTNYRTKALERLGFSYDELHLRFPELIFAQILGYGEQGPEKDTAGFDATAYVCRGGILGSTNERGETPINSVNGFGDFQASMCLVSGICAALLARDKTGKGDKVTVSLHHTALFMMSIAVVSAQYGNRYPKSRREVANPFNNTYQTKDGRWMVICIPEYDRFFNKFMTLLGRADLVDSPDFCRIDEVNRHERNRAIIDIISEQIAQKTLSEMMVMLKQNDFAHEKGYTPDEILEDEQAWANDCLRQVTYPTGNQRVLTTPPVNIGKMGPARIIPSRALGYHSRQILSQYGYSAAEIDSLGAEGAVILHSQSEPVE</sequence>
<dbReference type="InterPro" id="IPR044855">
    <property type="entry name" value="CoA-Trfase_III_dom3_sf"/>
</dbReference>
<dbReference type="RefSeq" id="WP_109052554.1">
    <property type="nucleotide sequence ID" value="NZ_QDKJ01000001.1"/>
</dbReference>
<protein>
    <submittedName>
        <fullName evidence="1">Cinnamoyl-CoA:phenyllactate CoA-transferase</fullName>
    </submittedName>
</protein>
<dbReference type="SUPFAM" id="SSF89796">
    <property type="entry name" value="CoA-transferase family III (CaiB/BaiF)"/>
    <property type="match status" value="1"/>
</dbReference>
<dbReference type="InterPro" id="IPR023606">
    <property type="entry name" value="CoA-Trfase_III_dom_1_sf"/>
</dbReference>
<dbReference type="PANTHER" id="PTHR48228">
    <property type="entry name" value="SUCCINYL-COA--D-CITRAMALATE COA-TRANSFERASE"/>
    <property type="match status" value="1"/>
</dbReference>
<dbReference type="GO" id="GO:0016740">
    <property type="term" value="F:transferase activity"/>
    <property type="evidence" value="ECO:0007669"/>
    <property type="project" value="UniProtKB-KW"/>
</dbReference>
<proteinExistence type="predicted"/>
<dbReference type="AlphaFoldDB" id="A0A2U1U2A4"/>
<evidence type="ECO:0000313" key="2">
    <source>
        <dbReference type="Proteomes" id="UP000245138"/>
    </source>
</evidence>
<accession>A0A2U1U2A4</accession>
<evidence type="ECO:0000313" key="1">
    <source>
        <dbReference type="EMBL" id="PWC15791.1"/>
    </source>
</evidence>
<gene>
    <name evidence="1" type="ORF">B4923_01360</name>
</gene>
<comment type="caution">
    <text evidence="1">The sequence shown here is derived from an EMBL/GenBank/DDBJ whole genome shotgun (WGS) entry which is preliminary data.</text>
</comment>
<dbReference type="Gene3D" id="3.30.1540.10">
    <property type="entry name" value="formyl-coa transferase, domain 3"/>
    <property type="match status" value="1"/>
</dbReference>
<dbReference type="Gene3D" id="3.40.50.10540">
    <property type="entry name" value="Crotonobetainyl-coa:carnitine coa-transferase, domain 1"/>
    <property type="match status" value="1"/>
</dbReference>
<keyword evidence="1" id="KW-0808">Transferase</keyword>
<dbReference type="PANTHER" id="PTHR48228:SF2">
    <property type="entry name" value="E-CINNAMOYL-COA:R-PHENYLLACTATE COA TRANSFERASE LARGE SUBUNIT"/>
    <property type="match status" value="1"/>
</dbReference>
<organism evidence="1 2">
    <name type="scientific">Brenneria roseae subsp. americana</name>
    <dbReference type="NCBI Taxonomy" id="1508507"/>
    <lineage>
        <taxon>Bacteria</taxon>
        <taxon>Pseudomonadati</taxon>
        <taxon>Pseudomonadota</taxon>
        <taxon>Gammaproteobacteria</taxon>
        <taxon>Enterobacterales</taxon>
        <taxon>Pectobacteriaceae</taxon>
        <taxon>Brenneria</taxon>
    </lineage>
</organism>
<dbReference type="InterPro" id="IPR003673">
    <property type="entry name" value="CoA-Trfase_fam_III"/>
</dbReference>
<keyword evidence="2" id="KW-1185">Reference proteome</keyword>
<dbReference type="Pfam" id="PF02515">
    <property type="entry name" value="CoA_transf_3"/>
    <property type="match status" value="1"/>
</dbReference>
<dbReference type="InterPro" id="IPR050509">
    <property type="entry name" value="CoA-transferase_III"/>
</dbReference>
<reference evidence="1 2" key="1">
    <citation type="submission" date="2018-04" db="EMBL/GenBank/DDBJ databases">
        <title>Brenneria corticis sp.nov.</title>
        <authorList>
            <person name="Li Y."/>
        </authorList>
    </citation>
    <scope>NUCLEOTIDE SEQUENCE [LARGE SCALE GENOMIC DNA]</scope>
    <source>
        <strain evidence="1 2">LMG 27715</strain>
    </source>
</reference>
<dbReference type="OrthoDB" id="9058532at2"/>
<dbReference type="Proteomes" id="UP000245138">
    <property type="component" value="Unassembled WGS sequence"/>
</dbReference>